<comment type="function">
    <text evidence="8">Proton-conducting pore forming subunit of the V0 complex of vacuolar(H+)-ATPase (V-ATPase), a multisubunit enzyme composed of a peripheral complex (V1) that hydrolyzes ATP and a membrane integral complex (V0) that translocates protons. V-ATPase is responsible for acidifying and maintaining the pH of intracellular compartments.</text>
</comment>
<evidence type="ECO:0000256" key="6">
    <source>
        <dbReference type="ARBA" id="ARBA00023065"/>
    </source>
</evidence>
<dbReference type="GO" id="GO:0033179">
    <property type="term" value="C:proton-transporting V-type ATPase, V0 domain"/>
    <property type="evidence" value="ECO:0007669"/>
    <property type="project" value="InterPro"/>
</dbReference>
<dbReference type="VEuPathDB" id="MicrosporidiaDB:M153_20900001335"/>
<proteinExistence type="inferred from homology"/>
<gene>
    <name evidence="12" type="ORF">M153_20900001335</name>
</gene>
<dbReference type="InterPro" id="IPR002379">
    <property type="entry name" value="ATPase_proteolipid_c-like_dom"/>
</dbReference>
<name>A0A0R0LU14_9MICR</name>
<evidence type="ECO:0000259" key="11">
    <source>
        <dbReference type="Pfam" id="PF00137"/>
    </source>
</evidence>
<dbReference type="Gene3D" id="1.20.120.610">
    <property type="entry name" value="lithium bound rotor ring of v- atpase"/>
    <property type="match status" value="1"/>
</dbReference>
<dbReference type="AlphaFoldDB" id="A0A0R0LU14"/>
<organism evidence="12 13">
    <name type="scientific">Pseudoloma neurophilia</name>
    <dbReference type="NCBI Taxonomy" id="146866"/>
    <lineage>
        <taxon>Eukaryota</taxon>
        <taxon>Fungi</taxon>
        <taxon>Fungi incertae sedis</taxon>
        <taxon>Microsporidia</taxon>
        <taxon>Pseudoloma</taxon>
    </lineage>
</organism>
<keyword evidence="6 10" id="KW-0406">Ion transport</keyword>
<dbReference type="InterPro" id="IPR000245">
    <property type="entry name" value="ATPase_proteolipid_csu"/>
</dbReference>
<evidence type="ECO:0000256" key="3">
    <source>
        <dbReference type="ARBA" id="ARBA00022448"/>
    </source>
</evidence>
<evidence type="ECO:0000313" key="13">
    <source>
        <dbReference type="Proteomes" id="UP000051530"/>
    </source>
</evidence>
<comment type="subunit">
    <text evidence="9 10">V-ATPase is a heteromultimeric enzyme composed of a peripheral catalytic V1 complex (components A to H) attached to an integral membrane V0 proton pore complex (components: a, c, c', c'', d, e, f and VOA1). The decameric c-ring forms the proton-conducting pore, and is composed of eight proteolipid subunits c, one subunit c' and one subunit c''.</text>
</comment>
<evidence type="ECO:0000256" key="10">
    <source>
        <dbReference type="RuleBase" id="RU363060"/>
    </source>
</evidence>
<evidence type="ECO:0000256" key="5">
    <source>
        <dbReference type="ARBA" id="ARBA00022989"/>
    </source>
</evidence>
<keyword evidence="3 10" id="KW-0813">Transport</keyword>
<keyword evidence="7 10" id="KW-0472">Membrane</keyword>
<dbReference type="PRINTS" id="PR00122">
    <property type="entry name" value="VACATPASE"/>
</dbReference>
<comment type="function">
    <text evidence="10">Proton-conducting pore forming of the V0 complex of vacuolar(H+)-ATPase (V-ATPase), a multisubunit enzyme composed of a peripheral complex (V1) that hydrolyzes ATP and a membrane integral complex (V0) that translocates protons. V-ATPase is responsible for acidifying and maintaining the pH of intracellular compartments.</text>
</comment>
<comment type="similarity">
    <text evidence="2 10">Belongs to the V-ATPase proteolipid subunit family.</text>
</comment>
<feature type="transmembrane region" description="Helical" evidence="10">
    <location>
        <begin position="131"/>
        <end position="158"/>
    </location>
</feature>
<evidence type="ECO:0000256" key="9">
    <source>
        <dbReference type="ARBA" id="ARBA00046480"/>
    </source>
</evidence>
<comment type="caution">
    <text evidence="12">The sequence shown here is derived from an EMBL/GenBank/DDBJ whole genome shotgun (WGS) entry which is preliminary data.</text>
</comment>
<evidence type="ECO:0000256" key="4">
    <source>
        <dbReference type="ARBA" id="ARBA00022692"/>
    </source>
</evidence>
<evidence type="ECO:0000256" key="1">
    <source>
        <dbReference type="ARBA" id="ARBA00004141"/>
    </source>
</evidence>
<sequence>MAGSSIKSLELLEENKVLITGIGIGLLTALSSYASCSSILGASIHAIPLCKKKNVLTNSYIAVIMASTIFVYSLILAIIIINKMDVSLDPILSLEYFSSSLIFGVGAYFCSKAFGQICKKSYTVLEKNQNYYITFICALSVAELVTLFSFLIALFIVLK</sequence>
<accession>A0A0R0LU14</accession>
<evidence type="ECO:0000256" key="7">
    <source>
        <dbReference type="ARBA" id="ARBA00023136"/>
    </source>
</evidence>
<dbReference type="Proteomes" id="UP000051530">
    <property type="component" value="Unassembled WGS sequence"/>
</dbReference>
<dbReference type="OrthoDB" id="2189390at2759"/>
<dbReference type="SUPFAM" id="SSF81333">
    <property type="entry name" value="F1F0 ATP synthase subunit C"/>
    <property type="match status" value="1"/>
</dbReference>
<keyword evidence="13" id="KW-1185">Reference proteome</keyword>
<feature type="domain" description="V-ATPase proteolipid subunit C-like" evidence="11">
    <location>
        <begin position="99"/>
        <end position="156"/>
    </location>
</feature>
<feature type="transmembrane region" description="Helical" evidence="10">
    <location>
        <begin position="17"/>
        <end position="47"/>
    </location>
</feature>
<protein>
    <submittedName>
        <fullName evidence="12">H+-or Na+-translocating F-type, V-type and A-type ATPase (F-ATPase) Superfamily</fullName>
    </submittedName>
</protein>
<comment type="subcellular location">
    <subcellularLocation>
        <location evidence="1">Membrane</location>
        <topology evidence="1">Multi-pass membrane protein</topology>
    </subcellularLocation>
</comment>
<dbReference type="EMBL" id="LGUB01000589">
    <property type="protein sequence ID" value="KRH92921.1"/>
    <property type="molecule type" value="Genomic_DNA"/>
</dbReference>
<evidence type="ECO:0000313" key="12">
    <source>
        <dbReference type="EMBL" id="KRH92921.1"/>
    </source>
</evidence>
<keyword evidence="5 10" id="KW-1133">Transmembrane helix</keyword>
<dbReference type="GO" id="GO:0005774">
    <property type="term" value="C:vacuolar membrane"/>
    <property type="evidence" value="ECO:0007669"/>
    <property type="project" value="UniProtKB-ARBA"/>
</dbReference>
<feature type="transmembrane region" description="Helical" evidence="10">
    <location>
        <begin position="93"/>
        <end position="110"/>
    </location>
</feature>
<evidence type="ECO:0000256" key="8">
    <source>
        <dbReference type="ARBA" id="ARBA00045519"/>
    </source>
</evidence>
<feature type="transmembrane region" description="Helical" evidence="10">
    <location>
        <begin position="59"/>
        <end position="81"/>
    </location>
</feature>
<dbReference type="Pfam" id="PF00137">
    <property type="entry name" value="ATP-synt_C"/>
    <property type="match status" value="1"/>
</dbReference>
<evidence type="ECO:0000256" key="2">
    <source>
        <dbReference type="ARBA" id="ARBA00007296"/>
    </source>
</evidence>
<dbReference type="GO" id="GO:0046961">
    <property type="term" value="F:proton-transporting ATPase activity, rotational mechanism"/>
    <property type="evidence" value="ECO:0007669"/>
    <property type="project" value="InterPro"/>
</dbReference>
<dbReference type="InterPro" id="IPR035921">
    <property type="entry name" value="F/V-ATP_Csub_sf"/>
</dbReference>
<reference evidence="12 13" key="1">
    <citation type="submission" date="2015-07" db="EMBL/GenBank/DDBJ databases">
        <title>The genome of Pseudoloma neurophilia, a relevant intracellular parasite of the zebrafish.</title>
        <authorList>
            <person name="Ndikumana S."/>
            <person name="Pelin A."/>
            <person name="Sanders J."/>
            <person name="Corradi N."/>
        </authorList>
    </citation>
    <scope>NUCLEOTIDE SEQUENCE [LARGE SCALE GENOMIC DNA]</scope>
    <source>
        <strain evidence="12 13">MK1</strain>
    </source>
</reference>
<keyword evidence="4 10" id="KW-0812">Transmembrane</keyword>